<dbReference type="AlphaFoldDB" id="A0A1X1TL78"/>
<dbReference type="Gene3D" id="1.25.40.10">
    <property type="entry name" value="Tetratricopeptide repeat domain"/>
    <property type="match status" value="2"/>
</dbReference>
<dbReference type="PANTHER" id="PTHR45588:SF1">
    <property type="entry name" value="WW DOMAIN-CONTAINING PROTEIN"/>
    <property type="match status" value="1"/>
</dbReference>
<gene>
    <name evidence="1" type="ORF">AWC02_13810</name>
</gene>
<dbReference type="Proteomes" id="UP000193465">
    <property type="component" value="Unassembled WGS sequence"/>
</dbReference>
<sequence length="571" mass="64518">MSHERGADTLSRYGFDLGSYSRATTSSAAESQLWFDRGLNWLFGFNHEEATTCFQEALRHDPGCAMAWWGVAYAAGPNYNKPWELFDERETLEALALARRASAQALTHAADASPADQALIEALQFRYQAQRPSGDLQGWNEQYAHAMRQVYTRFGDDPDIATFFAEALMNLNPWNMWDLRTGEPTAGSHTLECREVLETAITRRRTRGEAAHPGLWHLYIHLMEMSATPEAALRVADELRRLVPDAGHLAHMPTHIDILCGHYQDVVDWNDTGIEKDVKYWRYAGAQNFYSNYRVHNYHFKLYGAMFLGRFGPAMDAVRDMHETIPDELVEIESPPMADWLEGYKSIGTHALVRFGRWHDLIAAPLPDNPALFCMTAAMNYYGKGVAHAALKQHDDAAAAQRLFERTAATVPESRHLHNVRCVDILGVARELLAGEIAYHRGEFDTAFSHLREAVRLEDLLPYDEPWGWMMPSRHALGALLLEQGHVEEATRAYEADLGLNDDVIRANRHPNNVWALVGLHRCYELLGRHDQARAIRPQRDIALARADDDIRSSCFCSLPCATPSPAPHCC</sequence>
<accession>A0A1X1TL78</accession>
<name>A0A1X1TL78_9MYCO</name>
<keyword evidence="2" id="KW-1185">Reference proteome</keyword>
<evidence type="ECO:0000313" key="1">
    <source>
        <dbReference type="EMBL" id="ORV45310.1"/>
    </source>
</evidence>
<reference evidence="1 2" key="1">
    <citation type="submission" date="2016-01" db="EMBL/GenBank/DDBJ databases">
        <title>The new phylogeny of the genus Mycobacterium.</title>
        <authorList>
            <person name="Tarcisio F."/>
            <person name="Conor M."/>
            <person name="Antonella G."/>
            <person name="Elisabetta G."/>
            <person name="Giulia F.S."/>
            <person name="Sara T."/>
            <person name="Anna F."/>
            <person name="Clotilde B."/>
            <person name="Roberto B."/>
            <person name="Veronica D.S."/>
            <person name="Fabio R."/>
            <person name="Monica P."/>
            <person name="Olivier J."/>
            <person name="Enrico T."/>
            <person name="Nicola S."/>
        </authorList>
    </citation>
    <scope>NUCLEOTIDE SEQUENCE [LARGE SCALE GENOMIC DNA]</scope>
    <source>
        <strain evidence="1 2">ATCC 27353</strain>
    </source>
</reference>
<protein>
    <recommendedName>
        <fullName evidence="3">Tetratricopeptide repeat protein</fullName>
    </recommendedName>
</protein>
<dbReference type="EMBL" id="LQOT01000043">
    <property type="protein sequence ID" value="ORV45310.1"/>
    <property type="molecule type" value="Genomic_DNA"/>
</dbReference>
<dbReference type="InterPro" id="IPR011990">
    <property type="entry name" value="TPR-like_helical_dom_sf"/>
</dbReference>
<dbReference type="STRING" id="188915.AWC02_13810"/>
<evidence type="ECO:0008006" key="3">
    <source>
        <dbReference type="Google" id="ProtNLM"/>
    </source>
</evidence>
<dbReference type="SUPFAM" id="SSF48452">
    <property type="entry name" value="TPR-like"/>
    <property type="match status" value="2"/>
</dbReference>
<organism evidence="1 2">
    <name type="scientific">Mycolicibacter engbaekii</name>
    <dbReference type="NCBI Taxonomy" id="188915"/>
    <lineage>
        <taxon>Bacteria</taxon>
        <taxon>Bacillati</taxon>
        <taxon>Actinomycetota</taxon>
        <taxon>Actinomycetes</taxon>
        <taxon>Mycobacteriales</taxon>
        <taxon>Mycobacteriaceae</taxon>
        <taxon>Mycolicibacter</taxon>
    </lineage>
</organism>
<evidence type="ECO:0000313" key="2">
    <source>
        <dbReference type="Proteomes" id="UP000193465"/>
    </source>
</evidence>
<dbReference type="PANTHER" id="PTHR45588">
    <property type="entry name" value="TPR DOMAIN-CONTAINING PROTEIN"/>
    <property type="match status" value="1"/>
</dbReference>
<proteinExistence type="predicted"/>
<comment type="caution">
    <text evidence="1">The sequence shown here is derived from an EMBL/GenBank/DDBJ whole genome shotgun (WGS) entry which is preliminary data.</text>
</comment>